<accession>A0A8J6NPQ4</accession>
<dbReference type="Gene3D" id="3.30.2310.20">
    <property type="entry name" value="RelE-like"/>
    <property type="match status" value="1"/>
</dbReference>
<evidence type="ECO:0000313" key="2">
    <source>
        <dbReference type="Proteomes" id="UP000603434"/>
    </source>
</evidence>
<sequence length="95" mass="11143">MKVFQMPRFKKYVKKLPLHFQQVILDAVEDVLANPDVGKLKKGDLEGFRVHTFTMIRQLTLMAYKVENDSLILYQVGPHENFYKNLKKYLKEIGG</sequence>
<reference evidence="1 2" key="1">
    <citation type="submission" date="2020-08" db="EMBL/GenBank/DDBJ databases">
        <title>Bridging the membrane lipid divide: bacteria of the FCB group superphylum have the potential to synthesize archaeal ether lipids.</title>
        <authorList>
            <person name="Villanueva L."/>
            <person name="Von Meijenfeldt F.A.B."/>
            <person name="Westbye A.B."/>
            <person name="Yadav S."/>
            <person name="Hopmans E.C."/>
            <person name="Dutilh B.E."/>
            <person name="Sinninghe Damste J.S."/>
        </authorList>
    </citation>
    <scope>NUCLEOTIDE SEQUENCE [LARGE SCALE GENOMIC DNA]</scope>
    <source>
        <strain evidence="1">NIOZ-UU30</strain>
    </source>
</reference>
<dbReference type="InterPro" id="IPR031552">
    <property type="entry name" value="ParE-like_toxin"/>
</dbReference>
<protein>
    <submittedName>
        <fullName evidence="1">Type II toxin-antitoxin system RelE/ParE family toxin</fullName>
    </submittedName>
</protein>
<dbReference type="EMBL" id="JACNJH010000253">
    <property type="protein sequence ID" value="MBC8363090.1"/>
    <property type="molecule type" value="Genomic_DNA"/>
</dbReference>
<dbReference type="InterPro" id="IPR035093">
    <property type="entry name" value="RelE/ParE_toxin_dom_sf"/>
</dbReference>
<organism evidence="1 2">
    <name type="scientific">Candidatus Desulfatibia profunda</name>
    <dbReference type="NCBI Taxonomy" id="2841695"/>
    <lineage>
        <taxon>Bacteria</taxon>
        <taxon>Pseudomonadati</taxon>
        <taxon>Thermodesulfobacteriota</taxon>
        <taxon>Desulfobacteria</taxon>
        <taxon>Desulfobacterales</taxon>
        <taxon>Desulfobacterales incertae sedis</taxon>
        <taxon>Candidatus Desulfatibia</taxon>
    </lineage>
</organism>
<dbReference type="AlphaFoldDB" id="A0A8J6NPQ4"/>
<proteinExistence type="predicted"/>
<dbReference type="SUPFAM" id="SSF143011">
    <property type="entry name" value="RelE-like"/>
    <property type="match status" value="1"/>
</dbReference>
<name>A0A8J6NPQ4_9BACT</name>
<comment type="caution">
    <text evidence="1">The sequence shown here is derived from an EMBL/GenBank/DDBJ whole genome shotgun (WGS) entry which is preliminary data.</text>
</comment>
<dbReference type="Proteomes" id="UP000603434">
    <property type="component" value="Unassembled WGS sequence"/>
</dbReference>
<dbReference type="Pfam" id="PF15781">
    <property type="entry name" value="ParE-like_toxin"/>
    <property type="match status" value="1"/>
</dbReference>
<gene>
    <name evidence="1" type="ORF">H8E23_17030</name>
</gene>
<evidence type="ECO:0000313" key="1">
    <source>
        <dbReference type="EMBL" id="MBC8363090.1"/>
    </source>
</evidence>